<evidence type="ECO:0000256" key="1">
    <source>
        <dbReference type="SAM" id="Phobius"/>
    </source>
</evidence>
<accession>A0A857N3P6</accession>
<evidence type="ECO:0000313" key="2">
    <source>
        <dbReference type="EMBL" id="QHN69170.1"/>
    </source>
</evidence>
<proteinExistence type="evidence at transcript level"/>
<sequence length="81" mass="9348">MKKTHSTDSDHAAAGLQNILSVLILMTNGIILATVILFLEKLHFKYKQRSCRMTASLLRTTRKASHLKIRRQRKIFAVHFE</sequence>
<reference evidence="2" key="1">
    <citation type="submission" date="2019-04" db="EMBL/GenBank/DDBJ databases">
        <authorList>
            <person name="Guo B."/>
            <person name="Lu P."/>
        </authorList>
    </citation>
    <scope>NUCLEOTIDE SEQUENCE</scope>
</reference>
<feature type="transmembrane region" description="Helical" evidence="1">
    <location>
        <begin position="20"/>
        <end position="39"/>
    </location>
</feature>
<name>A0A857N3P6_9HYME</name>
<protein>
    <submittedName>
        <fullName evidence="2">Ionotropic receptor 1</fullName>
    </submittedName>
</protein>
<keyword evidence="1" id="KW-1133">Transmembrane helix</keyword>
<keyword evidence="1" id="KW-0812">Transmembrane</keyword>
<keyword evidence="1" id="KW-0472">Membrane</keyword>
<keyword evidence="2" id="KW-0675">Receptor</keyword>
<dbReference type="AlphaFoldDB" id="A0A857N3P6"/>
<dbReference type="EMBL" id="MK749073">
    <property type="protein sequence ID" value="QHN69170.1"/>
    <property type="molecule type" value="mRNA"/>
</dbReference>
<organism evidence="2">
    <name type="scientific">Sirex noctilio</name>
    <dbReference type="NCBI Taxonomy" id="36765"/>
    <lineage>
        <taxon>Eukaryota</taxon>
        <taxon>Metazoa</taxon>
        <taxon>Ecdysozoa</taxon>
        <taxon>Arthropoda</taxon>
        <taxon>Hexapoda</taxon>
        <taxon>Insecta</taxon>
        <taxon>Pterygota</taxon>
        <taxon>Neoptera</taxon>
        <taxon>Endopterygota</taxon>
        <taxon>Hymenoptera</taxon>
        <taxon>Siricoidea</taxon>
        <taxon>Siricidae</taxon>
        <taxon>Sirex</taxon>
    </lineage>
</organism>